<keyword evidence="1" id="KW-0812">Transmembrane</keyword>
<keyword evidence="3" id="KW-1185">Reference proteome</keyword>
<feature type="transmembrane region" description="Helical" evidence="1">
    <location>
        <begin position="73"/>
        <end position="101"/>
    </location>
</feature>
<evidence type="ECO:0000256" key="1">
    <source>
        <dbReference type="SAM" id="Phobius"/>
    </source>
</evidence>
<dbReference type="EMBL" id="JBBEGN010000021">
    <property type="protein sequence ID" value="MEJ2871367.1"/>
    <property type="molecule type" value="Genomic_DNA"/>
</dbReference>
<comment type="caution">
    <text evidence="2">The sequence shown here is derived from an EMBL/GenBank/DDBJ whole genome shotgun (WGS) entry which is preliminary data.</text>
</comment>
<protein>
    <recommendedName>
        <fullName evidence="4">Transmembrane protein</fullName>
    </recommendedName>
</protein>
<sequence>MVVLVWVNAFVLLAVGGVFGVVALIPFAMANDDPASGPLVRHGLLQLAAYVGLWVWLVVGVQQAFGASDAEGWAAVGAGALGWAVWIGGVVVTMAAFFALARLDMALARRHRGEG</sequence>
<feature type="transmembrane region" description="Helical" evidence="1">
    <location>
        <begin position="6"/>
        <end position="27"/>
    </location>
</feature>
<gene>
    <name evidence="2" type="ORF">WCD74_26655</name>
</gene>
<reference evidence="2 3" key="1">
    <citation type="submission" date="2024-03" db="EMBL/GenBank/DDBJ databases">
        <title>Actinomycetospora sp. OC33-EN08, a novel actinomycete isolated from wild orchid (Aerides multiflora).</title>
        <authorList>
            <person name="Suriyachadkun C."/>
        </authorList>
    </citation>
    <scope>NUCLEOTIDE SEQUENCE [LARGE SCALE GENOMIC DNA]</scope>
    <source>
        <strain evidence="2 3">OC33-EN08</strain>
    </source>
</reference>
<evidence type="ECO:0000313" key="3">
    <source>
        <dbReference type="Proteomes" id="UP001385809"/>
    </source>
</evidence>
<proteinExistence type="predicted"/>
<organism evidence="2 3">
    <name type="scientific">Actinomycetospora aurantiaca</name>
    <dbReference type="NCBI Taxonomy" id="3129233"/>
    <lineage>
        <taxon>Bacteria</taxon>
        <taxon>Bacillati</taxon>
        <taxon>Actinomycetota</taxon>
        <taxon>Actinomycetes</taxon>
        <taxon>Pseudonocardiales</taxon>
        <taxon>Pseudonocardiaceae</taxon>
        <taxon>Actinomycetospora</taxon>
    </lineage>
</organism>
<evidence type="ECO:0000313" key="2">
    <source>
        <dbReference type="EMBL" id="MEJ2871367.1"/>
    </source>
</evidence>
<dbReference type="Proteomes" id="UP001385809">
    <property type="component" value="Unassembled WGS sequence"/>
</dbReference>
<evidence type="ECO:0008006" key="4">
    <source>
        <dbReference type="Google" id="ProtNLM"/>
    </source>
</evidence>
<keyword evidence="1" id="KW-0472">Membrane</keyword>
<dbReference type="RefSeq" id="WP_337697934.1">
    <property type="nucleotide sequence ID" value="NZ_JBBEGN010000021.1"/>
</dbReference>
<keyword evidence="1" id="KW-1133">Transmembrane helix</keyword>
<accession>A0ABU8MVM9</accession>
<feature type="transmembrane region" description="Helical" evidence="1">
    <location>
        <begin position="39"/>
        <end position="61"/>
    </location>
</feature>
<name>A0ABU8MVM9_9PSEU</name>